<proteinExistence type="inferred from homology"/>
<evidence type="ECO:0000256" key="1">
    <source>
        <dbReference type="ARBA" id="ARBA00009580"/>
    </source>
</evidence>
<feature type="domain" description="Tyrosine specific protein phosphatases" evidence="2">
    <location>
        <begin position="123"/>
        <end position="192"/>
    </location>
</feature>
<comment type="similarity">
    <text evidence="1">Belongs to the protein-tyrosine phosphatase family.</text>
</comment>
<dbReference type="EMBL" id="CP018221">
    <property type="protein sequence ID" value="API58700.1"/>
    <property type="molecule type" value="Genomic_DNA"/>
</dbReference>
<dbReference type="Proteomes" id="UP000182063">
    <property type="component" value="Chromosome"/>
</dbReference>
<sequence>MSSRVLHLKGASNFRDLGGYPTSSGRETSWRSIFRSAKLSTLHDDDLQIISECNIRSVVDLRTIAEQTAHPSRWRKPPDTIYTSAKTNNDEVIDLFVRGIGSEGEAVDRMRAFYADLPFRYRDEFAALFSLLDRQDGATLIHCTAGKDRTGVACALVLSALGVHKSALVEDYALTETLLEMAELARTPAEHIGGANEHGVLESLPPAARRILWGSDPSFIGAAFESLERHFGSVDSYLEKALLVDKDMRARLQDRYTADIQRSH</sequence>
<dbReference type="InterPro" id="IPR029021">
    <property type="entry name" value="Prot-tyrosine_phosphatase-like"/>
</dbReference>
<dbReference type="Gene3D" id="3.90.190.10">
    <property type="entry name" value="Protein tyrosine phosphatase superfamily"/>
    <property type="match status" value="1"/>
</dbReference>
<organism evidence="3 4">
    <name type="scientific">Tardibacter chloracetimidivorans</name>
    <dbReference type="NCBI Taxonomy" id="1921510"/>
    <lineage>
        <taxon>Bacteria</taxon>
        <taxon>Pseudomonadati</taxon>
        <taxon>Pseudomonadota</taxon>
        <taxon>Alphaproteobacteria</taxon>
        <taxon>Sphingomonadales</taxon>
        <taxon>Sphingomonadaceae</taxon>
        <taxon>Tardibacter</taxon>
    </lineage>
</organism>
<accession>A0A1L3ZSX5</accession>
<evidence type="ECO:0000313" key="3">
    <source>
        <dbReference type="EMBL" id="API58700.1"/>
    </source>
</evidence>
<dbReference type="GO" id="GO:0004721">
    <property type="term" value="F:phosphoprotein phosphatase activity"/>
    <property type="evidence" value="ECO:0007669"/>
    <property type="project" value="InterPro"/>
</dbReference>
<dbReference type="PANTHER" id="PTHR31126:SF1">
    <property type="entry name" value="TYROSINE SPECIFIC PROTEIN PHOSPHATASES DOMAIN-CONTAINING PROTEIN"/>
    <property type="match status" value="1"/>
</dbReference>
<keyword evidence="4" id="KW-1185">Reference proteome</keyword>
<dbReference type="PANTHER" id="PTHR31126">
    <property type="entry name" value="TYROSINE-PROTEIN PHOSPHATASE"/>
    <property type="match status" value="1"/>
</dbReference>
<dbReference type="KEGG" id="sphj:BSL82_04715"/>
<protein>
    <recommendedName>
        <fullName evidence="2">Tyrosine specific protein phosphatases domain-containing protein</fullName>
    </recommendedName>
</protein>
<dbReference type="SUPFAM" id="SSF52799">
    <property type="entry name" value="(Phosphotyrosine protein) phosphatases II"/>
    <property type="match status" value="1"/>
</dbReference>
<reference evidence="4" key="1">
    <citation type="submission" date="2016-11" db="EMBL/GenBank/DDBJ databases">
        <title>Complete Genome Sequence of alachlor-degrading Sphingomonas sp. strain JJ-A5.</title>
        <authorList>
            <person name="Lee H."/>
            <person name="Ka J.-O."/>
        </authorList>
    </citation>
    <scope>NUCLEOTIDE SEQUENCE [LARGE SCALE GENOMIC DNA]</scope>
    <source>
        <strain evidence="4">JJ-A5</strain>
    </source>
</reference>
<dbReference type="STRING" id="1921510.BSL82_04715"/>
<dbReference type="InterPro" id="IPR026893">
    <property type="entry name" value="Tyr/Ser_Pase_IphP-type"/>
</dbReference>
<dbReference type="Pfam" id="PF13350">
    <property type="entry name" value="Y_phosphatase3"/>
    <property type="match status" value="1"/>
</dbReference>
<evidence type="ECO:0000313" key="4">
    <source>
        <dbReference type="Proteomes" id="UP000182063"/>
    </source>
</evidence>
<dbReference type="OrthoDB" id="1188001at2"/>
<dbReference type="RefSeq" id="WP_072596258.1">
    <property type="nucleotide sequence ID" value="NZ_CP018221.1"/>
</dbReference>
<dbReference type="InterPro" id="IPR000387">
    <property type="entry name" value="Tyr_Pase_dom"/>
</dbReference>
<dbReference type="AlphaFoldDB" id="A0A1L3ZSX5"/>
<gene>
    <name evidence="3" type="ORF">BSL82_04715</name>
</gene>
<dbReference type="PROSITE" id="PS00383">
    <property type="entry name" value="TYR_PHOSPHATASE_1"/>
    <property type="match status" value="1"/>
</dbReference>
<name>A0A1L3ZSX5_9SPHN</name>
<dbReference type="PROSITE" id="PS50056">
    <property type="entry name" value="TYR_PHOSPHATASE_2"/>
    <property type="match status" value="1"/>
</dbReference>
<dbReference type="InterPro" id="IPR016130">
    <property type="entry name" value="Tyr_Pase_AS"/>
</dbReference>
<evidence type="ECO:0000259" key="2">
    <source>
        <dbReference type="PROSITE" id="PS50056"/>
    </source>
</evidence>